<dbReference type="PANTHER" id="PTHR11662">
    <property type="entry name" value="SOLUTE CARRIER FAMILY 17"/>
    <property type="match status" value="1"/>
</dbReference>
<reference evidence="7 8" key="2">
    <citation type="submission" date="2018-11" db="EMBL/GenBank/DDBJ databases">
        <authorList>
            <consortium name="Pathogen Informatics"/>
        </authorList>
    </citation>
    <scope>NUCLEOTIDE SEQUENCE [LARGE SCALE GENOMIC DNA]</scope>
</reference>
<evidence type="ECO:0000256" key="3">
    <source>
        <dbReference type="ARBA" id="ARBA00022989"/>
    </source>
</evidence>
<evidence type="ECO:0000256" key="1">
    <source>
        <dbReference type="ARBA" id="ARBA00004141"/>
    </source>
</evidence>
<evidence type="ECO:0000313" key="9">
    <source>
        <dbReference type="WBParaSite" id="SBAD_0000838601-mRNA-1"/>
    </source>
</evidence>
<gene>
    <name evidence="7" type="ORF">SBAD_LOCUS8087</name>
</gene>
<keyword evidence="4 5" id="KW-0472">Membrane</keyword>
<evidence type="ECO:0000313" key="7">
    <source>
        <dbReference type="EMBL" id="VDP15300.1"/>
    </source>
</evidence>
<name>A0A183IWU0_9BILA</name>
<dbReference type="Proteomes" id="UP000270296">
    <property type="component" value="Unassembled WGS sequence"/>
</dbReference>
<dbReference type="Gene3D" id="1.20.1250.20">
    <property type="entry name" value="MFS general substrate transporter like domains"/>
    <property type="match status" value="1"/>
</dbReference>
<dbReference type="AlphaFoldDB" id="A0A183IWU0"/>
<dbReference type="WBParaSite" id="SBAD_0000838601-mRNA-1">
    <property type="protein sequence ID" value="SBAD_0000838601-mRNA-1"/>
    <property type="gene ID" value="SBAD_0000838601"/>
</dbReference>
<evidence type="ECO:0000256" key="5">
    <source>
        <dbReference type="SAM" id="Phobius"/>
    </source>
</evidence>
<dbReference type="InterPro" id="IPR036259">
    <property type="entry name" value="MFS_trans_sf"/>
</dbReference>
<reference evidence="9" key="1">
    <citation type="submission" date="2016-06" db="UniProtKB">
        <authorList>
            <consortium name="WormBaseParasite"/>
        </authorList>
    </citation>
    <scope>IDENTIFICATION</scope>
</reference>
<dbReference type="GO" id="GO:0006820">
    <property type="term" value="P:monoatomic anion transport"/>
    <property type="evidence" value="ECO:0007669"/>
    <property type="project" value="TreeGrafter"/>
</dbReference>
<dbReference type="Pfam" id="PF07690">
    <property type="entry name" value="MFS_1"/>
    <property type="match status" value="1"/>
</dbReference>
<dbReference type="InterPro" id="IPR011701">
    <property type="entry name" value="MFS"/>
</dbReference>
<dbReference type="PROSITE" id="PS50850">
    <property type="entry name" value="MFS"/>
    <property type="match status" value="1"/>
</dbReference>
<accession>A0A183IWU0</accession>
<protein>
    <submittedName>
        <fullName evidence="9">MFS domain-containing protein</fullName>
    </submittedName>
</protein>
<dbReference type="OrthoDB" id="2985014at2759"/>
<dbReference type="EMBL" id="UZAM01011240">
    <property type="protein sequence ID" value="VDP15300.1"/>
    <property type="molecule type" value="Genomic_DNA"/>
</dbReference>
<dbReference type="GO" id="GO:0016020">
    <property type="term" value="C:membrane"/>
    <property type="evidence" value="ECO:0007669"/>
    <property type="project" value="UniProtKB-SubCell"/>
</dbReference>
<keyword evidence="2 5" id="KW-0812">Transmembrane</keyword>
<sequence length="157" mass="16952">MDVSPKARPFLGWRHGVTLLCFLGFLITYALRVNLSMAIVAMVNHTAIHAHDVKVNSTTGIDEVCKRPSETNVSLPVRKDGIYAWNEETQGAILSSFFYGYLITQIPGGILSTKFGGKWVFGVGTLLASLFTLLTPVAAGAGSEWLILVRVLVGAAE</sequence>
<keyword evidence="8" id="KW-1185">Reference proteome</keyword>
<organism evidence="9">
    <name type="scientific">Soboliphyme baturini</name>
    <dbReference type="NCBI Taxonomy" id="241478"/>
    <lineage>
        <taxon>Eukaryota</taxon>
        <taxon>Metazoa</taxon>
        <taxon>Ecdysozoa</taxon>
        <taxon>Nematoda</taxon>
        <taxon>Enoplea</taxon>
        <taxon>Dorylaimia</taxon>
        <taxon>Dioctophymatida</taxon>
        <taxon>Dioctophymatoidea</taxon>
        <taxon>Soboliphymatidae</taxon>
        <taxon>Soboliphyme</taxon>
    </lineage>
</organism>
<feature type="domain" description="Major facilitator superfamily (MFS) profile" evidence="6">
    <location>
        <begin position="38"/>
        <end position="157"/>
    </location>
</feature>
<dbReference type="GO" id="GO:0022857">
    <property type="term" value="F:transmembrane transporter activity"/>
    <property type="evidence" value="ECO:0007669"/>
    <property type="project" value="InterPro"/>
</dbReference>
<keyword evidence="3 5" id="KW-1133">Transmembrane helix</keyword>
<dbReference type="SUPFAM" id="SSF103473">
    <property type="entry name" value="MFS general substrate transporter"/>
    <property type="match status" value="1"/>
</dbReference>
<dbReference type="InterPro" id="IPR050382">
    <property type="entry name" value="MFS_Na/Anion_cotransporter"/>
</dbReference>
<feature type="transmembrane region" description="Helical" evidence="5">
    <location>
        <begin position="12"/>
        <end position="31"/>
    </location>
</feature>
<evidence type="ECO:0000313" key="8">
    <source>
        <dbReference type="Proteomes" id="UP000270296"/>
    </source>
</evidence>
<proteinExistence type="predicted"/>
<evidence type="ECO:0000256" key="4">
    <source>
        <dbReference type="ARBA" id="ARBA00023136"/>
    </source>
</evidence>
<feature type="transmembrane region" description="Helical" evidence="5">
    <location>
        <begin position="119"/>
        <end position="139"/>
    </location>
</feature>
<evidence type="ECO:0000259" key="6">
    <source>
        <dbReference type="PROSITE" id="PS50850"/>
    </source>
</evidence>
<evidence type="ECO:0000256" key="2">
    <source>
        <dbReference type="ARBA" id="ARBA00022692"/>
    </source>
</evidence>
<dbReference type="PANTHER" id="PTHR11662:SF399">
    <property type="entry name" value="FI19708P1-RELATED"/>
    <property type="match status" value="1"/>
</dbReference>
<comment type="subcellular location">
    <subcellularLocation>
        <location evidence="1">Membrane</location>
        <topology evidence="1">Multi-pass membrane protein</topology>
    </subcellularLocation>
</comment>
<dbReference type="InterPro" id="IPR020846">
    <property type="entry name" value="MFS_dom"/>
</dbReference>